<dbReference type="Proteomes" id="UP000269721">
    <property type="component" value="Unassembled WGS sequence"/>
</dbReference>
<accession>A0A4P9W7M9</accession>
<organism evidence="1 2">
    <name type="scientific">Blyttiomyces helicus</name>
    <dbReference type="NCBI Taxonomy" id="388810"/>
    <lineage>
        <taxon>Eukaryota</taxon>
        <taxon>Fungi</taxon>
        <taxon>Fungi incertae sedis</taxon>
        <taxon>Chytridiomycota</taxon>
        <taxon>Chytridiomycota incertae sedis</taxon>
        <taxon>Chytridiomycetes</taxon>
        <taxon>Chytridiomycetes incertae sedis</taxon>
        <taxon>Blyttiomyces</taxon>
    </lineage>
</organism>
<keyword evidence="2" id="KW-1185">Reference proteome</keyword>
<evidence type="ECO:0000313" key="2">
    <source>
        <dbReference type="Proteomes" id="UP000269721"/>
    </source>
</evidence>
<gene>
    <name evidence="1" type="ORF">BDK51DRAFT_41644</name>
</gene>
<dbReference type="AlphaFoldDB" id="A0A4P9W7M9"/>
<reference evidence="2" key="1">
    <citation type="journal article" date="2018" name="Nat. Microbiol.">
        <title>Leveraging single-cell genomics to expand the fungal tree of life.</title>
        <authorList>
            <person name="Ahrendt S.R."/>
            <person name="Quandt C.A."/>
            <person name="Ciobanu D."/>
            <person name="Clum A."/>
            <person name="Salamov A."/>
            <person name="Andreopoulos B."/>
            <person name="Cheng J.F."/>
            <person name="Woyke T."/>
            <person name="Pelin A."/>
            <person name="Henrissat B."/>
            <person name="Reynolds N.K."/>
            <person name="Benny G.L."/>
            <person name="Smith M.E."/>
            <person name="James T.Y."/>
            <person name="Grigoriev I.V."/>
        </authorList>
    </citation>
    <scope>NUCLEOTIDE SEQUENCE [LARGE SCALE GENOMIC DNA]</scope>
</reference>
<evidence type="ECO:0000313" key="1">
    <source>
        <dbReference type="EMBL" id="RKO88489.1"/>
    </source>
</evidence>
<sequence length="409" mass="44758">MPEHPNPTVLKKNTATAAGFRGEWRTCADKSRAAYEESSPTFNMRFPILYSFTALFRDNHISPPSASDLAFLRRILKSEGDLKAAAERYRRAIAIAESASEADRGVVVLLKTGDGCTEGRAGEVIDGLLDGMRIDLVTIEKQLAMSHPSATPDNDDILRTKKMKIATRATHSKNWRTSADLYRAACERASPASFADGFECLYSFTSIFRDRHISPPSAADLDFMRDVLKNDAEPLLHRVQCVSSLGHLLWRIGGRSAASKRLRYTIGLAESASDADRCTMTRLSCHEQCTGVLLDDTLSTTHMILDLFTASHVTPSRADLRVPLGPFAPAIPPTYVASAKPSSIPPCTSPDRRATCVEHQRAGHIASNPVPAANGLRTVRRRARRATGRGTVLRVDRPGSLSLEILCAF</sequence>
<dbReference type="EMBL" id="KZ996678">
    <property type="protein sequence ID" value="RKO88489.1"/>
    <property type="molecule type" value="Genomic_DNA"/>
</dbReference>
<protein>
    <submittedName>
        <fullName evidence="1">Uncharacterized protein</fullName>
    </submittedName>
</protein>
<proteinExistence type="predicted"/>
<name>A0A4P9W7M9_9FUNG</name>